<keyword evidence="2 5" id="KW-0812">Transmembrane</keyword>
<name>A0A9P9ISV2_9PLEO</name>
<dbReference type="InterPro" id="IPR019402">
    <property type="entry name" value="CWH43_N"/>
</dbReference>
<protein>
    <submittedName>
        <fullName evidence="7">Frag1/DRAM/Sfk1 family-domain-containing protein</fullName>
    </submittedName>
</protein>
<evidence type="ECO:0000313" key="8">
    <source>
        <dbReference type="Proteomes" id="UP000700596"/>
    </source>
</evidence>
<evidence type="ECO:0000256" key="3">
    <source>
        <dbReference type="ARBA" id="ARBA00022989"/>
    </source>
</evidence>
<dbReference type="AlphaFoldDB" id="A0A9P9ISV2"/>
<sequence length="300" mass="33697">MWGLTTFVPIFSAFVWLAMLISMLAVWSYEGYEQYASMNQNQTIAYISDVGADRLKPLFITMSAVTVVSLDVSFILERWLRHRGVLTPNTSIWQKVYSGISIVAAIAGAAGLILLSIFDTLRHNRLHNIFLAVFIIGYIVSAIFICWEYQRLGIHFREHSVLRWSFWIKLAFILIEAALAVAFGVCSRTRRYNVAAVLEWVIAFVFFFYVLSFFIDFMPAFRSKHHHSAETEMDVARAGFATHGDGAADGERYYRGARANEYANGNENGAVDGYTNGTNGYANGAKPAKPIVPVAPSRNF</sequence>
<feature type="transmembrane region" description="Helical" evidence="5">
    <location>
        <begin position="96"/>
        <end position="117"/>
    </location>
</feature>
<comment type="subcellular location">
    <subcellularLocation>
        <location evidence="1">Endomembrane system</location>
        <topology evidence="1">Multi-pass membrane protein</topology>
    </subcellularLocation>
</comment>
<dbReference type="GO" id="GO:0012505">
    <property type="term" value="C:endomembrane system"/>
    <property type="evidence" value="ECO:0007669"/>
    <property type="project" value="UniProtKB-SubCell"/>
</dbReference>
<dbReference type="GO" id="GO:0005886">
    <property type="term" value="C:plasma membrane"/>
    <property type="evidence" value="ECO:0007669"/>
    <property type="project" value="TreeGrafter"/>
</dbReference>
<dbReference type="Proteomes" id="UP000700596">
    <property type="component" value="Unassembled WGS sequence"/>
</dbReference>
<reference evidence="7" key="1">
    <citation type="journal article" date="2021" name="Nat. Commun.">
        <title>Genetic determinants of endophytism in the Arabidopsis root mycobiome.</title>
        <authorList>
            <person name="Mesny F."/>
            <person name="Miyauchi S."/>
            <person name="Thiergart T."/>
            <person name="Pickel B."/>
            <person name="Atanasova L."/>
            <person name="Karlsson M."/>
            <person name="Huettel B."/>
            <person name="Barry K.W."/>
            <person name="Haridas S."/>
            <person name="Chen C."/>
            <person name="Bauer D."/>
            <person name="Andreopoulos W."/>
            <person name="Pangilinan J."/>
            <person name="LaButti K."/>
            <person name="Riley R."/>
            <person name="Lipzen A."/>
            <person name="Clum A."/>
            <person name="Drula E."/>
            <person name="Henrissat B."/>
            <person name="Kohler A."/>
            <person name="Grigoriev I.V."/>
            <person name="Martin F.M."/>
            <person name="Hacquard S."/>
        </authorList>
    </citation>
    <scope>NUCLEOTIDE SEQUENCE</scope>
    <source>
        <strain evidence="7">MPI-CAGE-CH-0243</strain>
    </source>
</reference>
<dbReference type="Pfam" id="PF10277">
    <property type="entry name" value="Frag1"/>
    <property type="match status" value="1"/>
</dbReference>
<evidence type="ECO:0000256" key="2">
    <source>
        <dbReference type="ARBA" id="ARBA00022692"/>
    </source>
</evidence>
<organism evidence="7 8">
    <name type="scientific">Dendryphion nanum</name>
    <dbReference type="NCBI Taxonomy" id="256645"/>
    <lineage>
        <taxon>Eukaryota</taxon>
        <taxon>Fungi</taxon>
        <taxon>Dikarya</taxon>
        <taxon>Ascomycota</taxon>
        <taxon>Pezizomycotina</taxon>
        <taxon>Dothideomycetes</taxon>
        <taxon>Pleosporomycetidae</taxon>
        <taxon>Pleosporales</taxon>
        <taxon>Torulaceae</taxon>
        <taxon>Dendryphion</taxon>
    </lineage>
</organism>
<feature type="transmembrane region" description="Helical" evidence="5">
    <location>
        <begin position="161"/>
        <end position="185"/>
    </location>
</feature>
<feature type="transmembrane region" description="Helical" evidence="5">
    <location>
        <begin position="7"/>
        <end position="29"/>
    </location>
</feature>
<dbReference type="EMBL" id="JAGMWT010000003">
    <property type="protein sequence ID" value="KAH7132047.1"/>
    <property type="molecule type" value="Genomic_DNA"/>
</dbReference>
<evidence type="ECO:0000313" key="7">
    <source>
        <dbReference type="EMBL" id="KAH7132047.1"/>
    </source>
</evidence>
<feature type="transmembrane region" description="Helical" evidence="5">
    <location>
        <begin position="129"/>
        <end position="149"/>
    </location>
</feature>
<keyword evidence="8" id="KW-1185">Reference proteome</keyword>
<dbReference type="InterPro" id="IPR050911">
    <property type="entry name" value="DRAM/TMEM150_Autophagy_Mod"/>
</dbReference>
<keyword evidence="3 5" id="KW-1133">Transmembrane helix</keyword>
<comment type="caution">
    <text evidence="7">The sequence shown here is derived from an EMBL/GenBank/DDBJ whole genome shotgun (WGS) entry which is preliminary data.</text>
</comment>
<feature type="transmembrane region" description="Helical" evidence="5">
    <location>
        <begin position="197"/>
        <end position="218"/>
    </location>
</feature>
<keyword evidence="4 5" id="KW-0472">Membrane</keyword>
<dbReference type="PANTHER" id="PTHR21324">
    <property type="entry name" value="FASTING-INDUCIBLE INTEGRAL MEMBRANE PROTEIN TM6P1-RELATED"/>
    <property type="match status" value="1"/>
</dbReference>
<feature type="domain" description="CWH43-like N-terminal" evidence="6">
    <location>
        <begin position="7"/>
        <end position="219"/>
    </location>
</feature>
<accession>A0A9P9ISV2</accession>
<dbReference type="PANTHER" id="PTHR21324:SF2">
    <property type="entry name" value="EG:22E5.9 PROTEIN"/>
    <property type="match status" value="1"/>
</dbReference>
<gene>
    <name evidence="7" type="ORF">B0J11DRAFT_520705</name>
</gene>
<evidence type="ECO:0000256" key="4">
    <source>
        <dbReference type="ARBA" id="ARBA00023136"/>
    </source>
</evidence>
<evidence type="ECO:0000259" key="6">
    <source>
        <dbReference type="Pfam" id="PF10277"/>
    </source>
</evidence>
<proteinExistence type="predicted"/>
<evidence type="ECO:0000256" key="5">
    <source>
        <dbReference type="SAM" id="Phobius"/>
    </source>
</evidence>
<evidence type="ECO:0000256" key="1">
    <source>
        <dbReference type="ARBA" id="ARBA00004127"/>
    </source>
</evidence>
<dbReference type="OrthoDB" id="10032492at2759"/>